<organism evidence="2 3">
    <name type="scientific">Paenibacillus contaminans</name>
    <dbReference type="NCBI Taxonomy" id="450362"/>
    <lineage>
        <taxon>Bacteria</taxon>
        <taxon>Bacillati</taxon>
        <taxon>Bacillota</taxon>
        <taxon>Bacilli</taxon>
        <taxon>Bacillales</taxon>
        <taxon>Paenibacillaceae</taxon>
        <taxon>Paenibacillus</taxon>
    </lineage>
</organism>
<keyword evidence="1" id="KW-0812">Transmembrane</keyword>
<sequence>MNQTNLVVSLIQIFLPLVLAFLFVYKYVDIRTKTTHFVCPLCRSRFKLSKSQFAFALKTGALNERVVTCPACGYKGRMPIIKD</sequence>
<keyword evidence="1" id="KW-1133">Transmembrane helix</keyword>
<accession>A0A329M7C7</accession>
<evidence type="ECO:0000313" key="3">
    <source>
        <dbReference type="Proteomes" id="UP000250369"/>
    </source>
</evidence>
<protein>
    <submittedName>
        <fullName evidence="2">Uncharacterized protein</fullName>
    </submittedName>
</protein>
<evidence type="ECO:0000256" key="1">
    <source>
        <dbReference type="SAM" id="Phobius"/>
    </source>
</evidence>
<evidence type="ECO:0000313" key="2">
    <source>
        <dbReference type="EMBL" id="RAV15572.1"/>
    </source>
</evidence>
<dbReference type="Proteomes" id="UP000250369">
    <property type="component" value="Unassembled WGS sequence"/>
</dbReference>
<gene>
    <name evidence="2" type="ORF">DQG23_29780</name>
</gene>
<keyword evidence="1" id="KW-0472">Membrane</keyword>
<name>A0A329M7C7_9BACL</name>
<keyword evidence="3" id="KW-1185">Reference proteome</keyword>
<dbReference type="EMBL" id="QMFB01000023">
    <property type="protein sequence ID" value="RAV15572.1"/>
    <property type="molecule type" value="Genomic_DNA"/>
</dbReference>
<proteinExistence type="predicted"/>
<reference evidence="2 3" key="1">
    <citation type="journal article" date="2009" name="Int. J. Syst. Evol. Microbiol.">
        <title>Paenibacillus contaminans sp. nov., isolated from a contaminated laboratory plate.</title>
        <authorList>
            <person name="Chou J.H."/>
            <person name="Lee J.H."/>
            <person name="Lin M.C."/>
            <person name="Chang P.S."/>
            <person name="Arun A.B."/>
            <person name="Young C.C."/>
            <person name="Chen W.M."/>
        </authorList>
    </citation>
    <scope>NUCLEOTIDE SEQUENCE [LARGE SCALE GENOMIC DNA]</scope>
    <source>
        <strain evidence="2 3">CKOBP-6</strain>
    </source>
</reference>
<comment type="caution">
    <text evidence="2">The sequence shown here is derived from an EMBL/GenBank/DDBJ whole genome shotgun (WGS) entry which is preliminary data.</text>
</comment>
<feature type="transmembrane region" description="Helical" evidence="1">
    <location>
        <begin position="6"/>
        <end position="25"/>
    </location>
</feature>
<dbReference type="AlphaFoldDB" id="A0A329M7C7"/>